<dbReference type="Pfam" id="PF13191">
    <property type="entry name" value="AAA_16"/>
    <property type="match status" value="1"/>
</dbReference>
<evidence type="ECO:0000259" key="4">
    <source>
        <dbReference type="PROSITE" id="PS50043"/>
    </source>
</evidence>
<keyword evidence="2" id="KW-0067">ATP-binding</keyword>
<dbReference type="Proteomes" id="UP001431429">
    <property type="component" value="Unassembled WGS sequence"/>
</dbReference>
<dbReference type="InterPro" id="IPR016032">
    <property type="entry name" value="Sig_transdc_resp-reg_C-effctor"/>
</dbReference>
<evidence type="ECO:0000256" key="2">
    <source>
        <dbReference type="ARBA" id="ARBA00022840"/>
    </source>
</evidence>
<keyword evidence="1" id="KW-0547">Nucleotide-binding</keyword>
<dbReference type="EMBL" id="JAMQAW010000002">
    <property type="protein sequence ID" value="MCM2387321.1"/>
    <property type="molecule type" value="Genomic_DNA"/>
</dbReference>
<reference evidence="5" key="1">
    <citation type="submission" date="2022-06" db="EMBL/GenBank/DDBJ databases">
        <title>Genome public.</title>
        <authorList>
            <person name="Sun Q."/>
        </authorList>
    </citation>
    <scope>NUCLEOTIDE SEQUENCE</scope>
    <source>
        <strain evidence="5">CWNU-1</strain>
    </source>
</reference>
<comment type="caution">
    <text evidence="5">The sequence shown here is derived from an EMBL/GenBank/DDBJ whole genome shotgun (WGS) entry which is preliminary data.</text>
</comment>
<evidence type="ECO:0000313" key="5">
    <source>
        <dbReference type="EMBL" id="MCM2387321.1"/>
    </source>
</evidence>
<evidence type="ECO:0000313" key="6">
    <source>
        <dbReference type="Proteomes" id="UP001431429"/>
    </source>
</evidence>
<accession>A0ABT0UGM6</accession>
<feature type="domain" description="HTH luxR-type" evidence="4">
    <location>
        <begin position="887"/>
        <end position="952"/>
    </location>
</feature>
<dbReference type="InterPro" id="IPR036388">
    <property type="entry name" value="WH-like_DNA-bd_sf"/>
</dbReference>
<dbReference type="SUPFAM" id="SSF52540">
    <property type="entry name" value="P-loop containing nucleoside triphosphate hydrolases"/>
    <property type="match status" value="1"/>
</dbReference>
<name>A0ABT0UGM6_9ACTN</name>
<feature type="region of interest" description="Disordered" evidence="3">
    <location>
        <begin position="1"/>
        <end position="30"/>
    </location>
</feature>
<dbReference type="PANTHER" id="PTHR16305:SF35">
    <property type="entry name" value="TRANSCRIPTIONAL ACTIVATOR DOMAIN"/>
    <property type="match status" value="1"/>
</dbReference>
<dbReference type="Pfam" id="PF00196">
    <property type="entry name" value="GerE"/>
    <property type="match status" value="1"/>
</dbReference>
<dbReference type="InterPro" id="IPR000792">
    <property type="entry name" value="Tscrpt_reg_LuxR_C"/>
</dbReference>
<organism evidence="5 6">
    <name type="scientific">Streptomyces albipurpureus</name>
    <dbReference type="NCBI Taxonomy" id="2897419"/>
    <lineage>
        <taxon>Bacteria</taxon>
        <taxon>Bacillati</taxon>
        <taxon>Actinomycetota</taxon>
        <taxon>Actinomycetes</taxon>
        <taxon>Kitasatosporales</taxon>
        <taxon>Streptomycetaceae</taxon>
        <taxon>Streptomyces</taxon>
    </lineage>
</organism>
<protein>
    <submittedName>
        <fullName evidence="5">AAA family ATPase</fullName>
    </submittedName>
</protein>
<dbReference type="RefSeq" id="WP_250917669.1">
    <property type="nucleotide sequence ID" value="NZ_JAMQAW010000002.1"/>
</dbReference>
<dbReference type="PANTHER" id="PTHR16305">
    <property type="entry name" value="TESTICULAR SOLUBLE ADENYLYL CYCLASE"/>
    <property type="match status" value="1"/>
</dbReference>
<dbReference type="InterPro" id="IPR027417">
    <property type="entry name" value="P-loop_NTPase"/>
</dbReference>
<evidence type="ECO:0000256" key="1">
    <source>
        <dbReference type="ARBA" id="ARBA00022741"/>
    </source>
</evidence>
<sequence>MAQGNNDTAKRDAAQEGATGSARSNGLRERTEHLARMESLARRTAAGTGGVAVIRGATGTGRTALLQALAAAPSVPGKTVLVSRCCAAESGAAFAAVLQLFEGPLHDRGERLPVVRGDSWDGSLHGDDLPSLLWRLLRSLALEHPVLLAVDDVHLADPASLRWLTQVARRLDRLPVLLAVTERWSHDLVPPPAPFAGATGQPSVELCTLKPLGAAAVAALVRDAFGAEAADSTVEECHRATAGNPLLLSALLADLRELGADGDRAARLPGKCEELHPGIFAGAVRRWLEACGPLTATAAQAVAELRGEDDVLALLPRMTGCDPARVAGWASGLRHTGLLSTAPATGAPVFAHPLLQNAVASAGPVHPRADLHRRAAEALHHRGDPEEAVARRLLEAPVVGAPWAADALIAVAARAVAGGRPADAVAGLRRALIEPLPPRRRAEVLTELGSLEVRANRTTGVRYLSEALGFGQCNTVRVRAATALGAALAADDAIHSALDVLGELSAAVSDTPDLAHAAQAAAALISSHDGESWLAAVARLKDTGERTGGGLALTAMALLTEHEATAGLISAREVMARISPLTSVRLDPLLAPYLLSSAATLAQWADELDEADALTARGLAAHRAPLLHPAQQSLLSVRAESTVMRGQYEALLRDQSLWRRLQPGELAVHPPGSVHLGSQAVIALTGMGRAAEAERLAAAIGADGPQGSWEWSELLYARGLLRRERGDLRGALADLLECGRRQSARETWSPVVTPWRSAAADCHVALGSAGSAVPLAEEELRFARIWGTPRAVGRALHALARSVGGRHGLELAEEAVDTLRGAAQPLPELIPALVDWGRALHSAGRGLRAREVLREAAEEAERLGAPSARHAAAEALRNCGARSARAPRTGTDALTSSERRIAQLAAAGYSNKETAELLHLAVRTVETHLTHCYRKLGVGGRSGLAAALGSDVPPASRPE</sequence>
<dbReference type="InterPro" id="IPR041664">
    <property type="entry name" value="AAA_16"/>
</dbReference>
<dbReference type="CDD" id="cd06170">
    <property type="entry name" value="LuxR_C_like"/>
    <property type="match status" value="1"/>
</dbReference>
<dbReference type="Gene3D" id="1.10.10.10">
    <property type="entry name" value="Winged helix-like DNA-binding domain superfamily/Winged helix DNA-binding domain"/>
    <property type="match status" value="1"/>
</dbReference>
<dbReference type="SMART" id="SM00421">
    <property type="entry name" value="HTH_LUXR"/>
    <property type="match status" value="1"/>
</dbReference>
<evidence type="ECO:0000256" key="3">
    <source>
        <dbReference type="SAM" id="MobiDB-lite"/>
    </source>
</evidence>
<gene>
    <name evidence="5" type="ORF">NBG84_03160</name>
</gene>
<proteinExistence type="predicted"/>
<dbReference type="SUPFAM" id="SSF46894">
    <property type="entry name" value="C-terminal effector domain of the bipartite response regulators"/>
    <property type="match status" value="1"/>
</dbReference>
<dbReference type="PRINTS" id="PR00038">
    <property type="entry name" value="HTHLUXR"/>
</dbReference>
<keyword evidence="6" id="KW-1185">Reference proteome</keyword>
<dbReference type="PROSITE" id="PS50043">
    <property type="entry name" value="HTH_LUXR_2"/>
    <property type="match status" value="1"/>
</dbReference>